<proteinExistence type="predicted"/>
<dbReference type="AlphaFoldDB" id="A0A6A3AK12"/>
<dbReference type="Proteomes" id="UP000436088">
    <property type="component" value="Unassembled WGS sequence"/>
</dbReference>
<evidence type="ECO:0000313" key="3">
    <source>
        <dbReference type="Proteomes" id="UP000436088"/>
    </source>
</evidence>
<accession>A0A6A3AK12</accession>
<evidence type="ECO:0000259" key="1">
    <source>
        <dbReference type="Pfam" id="PF13456"/>
    </source>
</evidence>
<keyword evidence="3" id="KW-1185">Reference proteome</keyword>
<sequence length="111" mass="12366">MEGLTVAWSQGYEIIPVQSDCAPAIRMLQDPTAANSSLSLVRAIVGLCNRAWVVDFKWIPMESNFPVDAHAKLSSRSPSCSLVMHNTPLHSIHTLLDRDKFDPPYCRTMPL</sequence>
<feature type="domain" description="RNase H type-1" evidence="1">
    <location>
        <begin position="2"/>
        <end position="72"/>
    </location>
</feature>
<dbReference type="CDD" id="cd06222">
    <property type="entry name" value="RNase_H_like"/>
    <property type="match status" value="1"/>
</dbReference>
<dbReference type="PANTHER" id="PTHR34023:SF4">
    <property type="entry name" value="RNASE H TYPE-1 DOMAIN-CONTAINING PROTEIN"/>
    <property type="match status" value="1"/>
</dbReference>
<dbReference type="InterPro" id="IPR002156">
    <property type="entry name" value="RNaseH_domain"/>
</dbReference>
<organism evidence="2 3">
    <name type="scientific">Hibiscus syriacus</name>
    <name type="common">Rose of Sharon</name>
    <dbReference type="NCBI Taxonomy" id="106335"/>
    <lineage>
        <taxon>Eukaryota</taxon>
        <taxon>Viridiplantae</taxon>
        <taxon>Streptophyta</taxon>
        <taxon>Embryophyta</taxon>
        <taxon>Tracheophyta</taxon>
        <taxon>Spermatophyta</taxon>
        <taxon>Magnoliopsida</taxon>
        <taxon>eudicotyledons</taxon>
        <taxon>Gunneridae</taxon>
        <taxon>Pentapetalae</taxon>
        <taxon>rosids</taxon>
        <taxon>malvids</taxon>
        <taxon>Malvales</taxon>
        <taxon>Malvaceae</taxon>
        <taxon>Malvoideae</taxon>
        <taxon>Hibiscus</taxon>
    </lineage>
</organism>
<dbReference type="GO" id="GO:0004523">
    <property type="term" value="F:RNA-DNA hybrid ribonuclease activity"/>
    <property type="evidence" value="ECO:0007669"/>
    <property type="project" value="InterPro"/>
</dbReference>
<name>A0A6A3AK12_HIBSY</name>
<dbReference type="EMBL" id="VEPZ02001001">
    <property type="protein sequence ID" value="KAE8703239.1"/>
    <property type="molecule type" value="Genomic_DNA"/>
</dbReference>
<dbReference type="InterPro" id="IPR044730">
    <property type="entry name" value="RNase_H-like_dom_plant"/>
</dbReference>
<dbReference type="GO" id="GO:0003676">
    <property type="term" value="F:nucleic acid binding"/>
    <property type="evidence" value="ECO:0007669"/>
    <property type="project" value="InterPro"/>
</dbReference>
<protein>
    <recommendedName>
        <fullName evidence="1">RNase H type-1 domain-containing protein</fullName>
    </recommendedName>
</protein>
<evidence type="ECO:0000313" key="2">
    <source>
        <dbReference type="EMBL" id="KAE8703239.1"/>
    </source>
</evidence>
<comment type="caution">
    <text evidence="2">The sequence shown here is derived from an EMBL/GenBank/DDBJ whole genome shotgun (WGS) entry which is preliminary data.</text>
</comment>
<dbReference type="PANTHER" id="PTHR34023">
    <property type="entry name" value="RNASE H DOMAIN-CONTAINING PROTEIN"/>
    <property type="match status" value="1"/>
</dbReference>
<dbReference type="Pfam" id="PF13456">
    <property type="entry name" value="RVT_3"/>
    <property type="match status" value="1"/>
</dbReference>
<reference evidence="2" key="1">
    <citation type="submission" date="2019-09" db="EMBL/GenBank/DDBJ databases">
        <title>Draft genome information of white flower Hibiscus syriacus.</title>
        <authorList>
            <person name="Kim Y.-M."/>
        </authorList>
    </citation>
    <scope>NUCLEOTIDE SEQUENCE [LARGE SCALE GENOMIC DNA]</scope>
    <source>
        <strain evidence="2">YM2019G1</strain>
    </source>
</reference>
<gene>
    <name evidence="2" type="ORF">F3Y22_tig00110472pilonHSYRG00120</name>
</gene>